<dbReference type="InterPro" id="IPR050314">
    <property type="entry name" value="Glycosyl_Hydrlase_18"/>
</dbReference>
<dbReference type="GO" id="GO:0005975">
    <property type="term" value="P:carbohydrate metabolic process"/>
    <property type="evidence" value="ECO:0007669"/>
    <property type="project" value="InterPro"/>
</dbReference>
<dbReference type="SUPFAM" id="SSF51445">
    <property type="entry name" value="(Trans)glycosidases"/>
    <property type="match status" value="1"/>
</dbReference>
<evidence type="ECO:0000259" key="7">
    <source>
        <dbReference type="PROSITE" id="PS51910"/>
    </source>
</evidence>
<dbReference type="EMBL" id="BPVZ01000020">
    <property type="protein sequence ID" value="GKV03355.1"/>
    <property type="molecule type" value="Genomic_DNA"/>
</dbReference>
<evidence type="ECO:0000256" key="2">
    <source>
        <dbReference type="ARBA" id="ARBA00022729"/>
    </source>
</evidence>
<evidence type="ECO:0000256" key="6">
    <source>
        <dbReference type="RuleBase" id="RU000489"/>
    </source>
</evidence>
<dbReference type="GO" id="GO:0005576">
    <property type="term" value="C:extracellular region"/>
    <property type="evidence" value="ECO:0007669"/>
    <property type="project" value="TreeGrafter"/>
</dbReference>
<dbReference type="GO" id="GO:0004568">
    <property type="term" value="F:chitinase activity"/>
    <property type="evidence" value="ECO:0007669"/>
    <property type="project" value="TreeGrafter"/>
</dbReference>
<gene>
    <name evidence="8" type="ORF">SLEP1_g15671</name>
</gene>
<dbReference type="PROSITE" id="PS51910">
    <property type="entry name" value="GH18_2"/>
    <property type="match status" value="1"/>
</dbReference>
<evidence type="ECO:0000256" key="1">
    <source>
        <dbReference type="ARBA" id="ARBA00008682"/>
    </source>
</evidence>
<reference evidence="8 9" key="1">
    <citation type="journal article" date="2021" name="Commun. Biol.">
        <title>The genome of Shorea leprosula (Dipterocarpaceae) highlights the ecological relevance of drought in aseasonal tropical rainforests.</title>
        <authorList>
            <person name="Ng K.K.S."/>
            <person name="Kobayashi M.J."/>
            <person name="Fawcett J.A."/>
            <person name="Hatakeyama M."/>
            <person name="Paape T."/>
            <person name="Ng C.H."/>
            <person name="Ang C.C."/>
            <person name="Tnah L.H."/>
            <person name="Lee C.T."/>
            <person name="Nishiyama T."/>
            <person name="Sese J."/>
            <person name="O'Brien M.J."/>
            <person name="Copetti D."/>
            <person name="Mohd Noor M.I."/>
            <person name="Ong R.C."/>
            <person name="Putra M."/>
            <person name="Sireger I.Z."/>
            <person name="Indrioko S."/>
            <person name="Kosugi Y."/>
            <person name="Izuno A."/>
            <person name="Isagi Y."/>
            <person name="Lee S.L."/>
            <person name="Shimizu K.K."/>
        </authorList>
    </citation>
    <scope>NUCLEOTIDE SEQUENCE [LARGE SCALE GENOMIC DNA]</scope>
    <source>
        <strain evidence="8">214</strain>
    </source>
</reference>
<dbReference type="CDD" id="cd02879">
    <property type="entry name" value="GH18_plant_chitinase_class_V"/>
    <property type="match status" value="1"/>
</dbReference>
<proteinExistence type="inferred from homology"/>
<keyword evidence="9" id="KW-1185">Reference proteome</keyword>
<keyword evidence="2" id="KW-0732">Signal</keyword>
<organism evidence="8 9">
    <name type="scientific">Rubroshorea leprosula</name>
    <dbReference type="NCBI Taxonomy" id="152421"/>
    <lineage>
        <taxon>Eukaryota</taxon>
        <taxon>Viridiplantae</taxon>
        <taxon>Streptophyta</taxon>
        <taxon>Embryophyta</taxon>
        <taxon>Tracheophyta</taxon>
        <taxon>Spermatophyta</taxon>
        <taxon>Magnoliopsida</taxon>
        <taxon>eudicotyledons</taxon>
        <taxon>Gunneridae</taxon>
        <taxon>Pentapetalae</taxon>
        <taxon>rosids</taxon>
        <taxon>malvids</taxon>
        <taxon>Malvales</taxon>
        <taxon>Dipterocarpaceae</taxon>
        <taxon>Rubroshorea</taxon>
    </lineage>
</organism>
<dbReference type="InterPro" id="IPR001223">
    <property type="entry name" value="Glyco_hydro18_cat"/>
</dbReference>
<dbReference type="InterPro" id="IPR001579">
    <property type="entry name" value="Glyco_hydro_18_chit_AS"/>
</dbReference>
<keyword evidence="3 6" id="KW-0378">Hydrolase</keyword>
<dbReference type="InterPro" id="IPR017853">
    <property type="entry name" value="GH"/>
</dbReference>
<dbReference type="PROSITE" id="PS51257">
    <property type="entry name" value="PROKAR_LIPOPROTEIN"/>
    <property type="match status" value="1"/>
</dbReference>
<dbReference type="Pfam" id="PF00704">
    <property type="entry name" value="Glyco_hydro_18"/>
    <property type="match status" value="1"/>
</dbReference>
<dbReference type="GO" id="GO:0008061">
    <property type="term" value="F:chitin binding"/>
    <property type="evidence" value="ECO:0007669"/>
    <property type="project" value="InterPro"/>
</dbReference>
<evidence type="ECO:0000256" key="4">
    <source>
        <dbReference type="ARBA" id="ARBA00023180"/>
    </source>
</evidence>
<comment type="caution">
    <text evidence="8">The sequence shown here is derived from an EMBL/GenBank/DDBJ whole genome shotgun (WGS) entry which is preliminary data.</text>
</comment>
<dbReference type="AlphaFoldDB" id="A0AAV5ISC9"/>
<evidence type="ECO:0000313" key="8">
    <source>
        <dbReference type="EMBL" id="GKV03355.1"/>
    </source>
</evidence>
<evidence type="ECO:0000256" key="5">
    <source>
        <dbReference type="ARBA" id="ARBA00023295"/>
    </source>
</evidence>
<accession>A0AAV5ISC9</accession>
<dbReference type="Gene3D" id="3.20.20.80">
    <property type="entry name" value="Glycosidases"/>
    <property type="match status" value="1"/>
</dbReference>
<dbReference type="GO" id="GO:0006032">
    <property type="term" value="P:chitin catabolic process"/>
    <property type="evidence" value="ECO:0007669"/>
    <property type="project" value="TreeGrafter"/>
</dbReference>
<dbReference type="Proteomes" id="UP001054252">
    <property type="component" value="Unassembled WGS sequence"/>
</dbReference>
<feature type="domain" description="GH18" evidence="7">
    <location>
        <begin position="29"/>
        <end position="374"/>
    </location>
</feature>
<evidence type="ECO:0000313" key="9">
    <source>
        <dbReference type="Proteomes" id="UP001054252"/>
    </source>
</evidence>
<dbReference type="SMART" id="SM00636">
    <property type="entry name" value="Glyco_18"/>
    <property type="match status" value="1"/>
</dbReference>
<keyword evidence="5 6" id="KW-0326">Glycosidase</keyword>
<sequence length="375" mass="41746">MAPFVRSEYLFIVITLSFSVGCFTASASTVKAAYWPSWSSSPPSAIDTSLFTHIYYAFLMPNNVTYKFEISNSEALILSNFTTSLHHKKPPVKALFSIGGGGSDSSVFARMASSPVSRKAFINSALEVARNLGFDGMDLDWEFPENPKQMLDLSILFNEWREAIKAEAKTTHCAPLLLTAAVYFSVDFFLSDVNRSYPVQSINRNLDWINAMCFDYHGSWDTSKTGAHAALYDPNSNISTSYGLTSWVKAGVYRQKVVMGLPLYGRTWKLKDPNQHKIGSDAVGLGPGDDGVLTFAQVENFNRRTNATVAYDTVYVAAYSFVGTSWIGYDDVRSTTIKVKYALGHGLRGYFFWAVSYDSEWKVSSAASRAWTHRE</sequence>
<dbReference type="PANTHER" id="PTHR11177">
    <property type="entry name" value="CHITINASE"/>
    <property type="match status" value="1"/>
</dbReference>
<dbReference type="SUPFAM" id="SSF54556">
    <property type="entry name" value="Chitinase insertion domain"/>
    <property type="match status" value="1"/>
</dbReference>
<evidence type="ECO:0000256" key="3">
    <source>
        <dbReference type="ARBA" id="ARBA00022801"/>
    </source>
</evidence>
<dbReference type="PANTHER" id="PTHR11177:SF396">
    <property type="entry name" value="NOD FACTOR HYDROLASE PROTEIN 1"/>
    <property type="match status" value="1"/>
</dbReference>
<dbReference type="InterPro" id="IPR011583">
    <property type="entry name" value="Chitinase_II/V-like_cat"/>
</dbReference>
<protein>
    <recommendedName>
        <fullName evidence="7">GH18 domain-containing protein</fullName>
    </recommendedName>
</protein>
<name>A0AAV5ISC9_9ROSI</name>
<dbReference type="InterPro" id="IPR029070">
    <property type="entry name" value="Chitinase_insertion_sf"/>
</dbReference>
<comment type="similarity">
    <text evidence="1">Belongs to the glycosyl hydrolase 18 family. Chitinase class V subfamily.</text>
</comment>
<keyword evidence="4" id="KW-0325">Glycoprotein</keyword>
<dbReference type="PROSITE" id="PS01095">
    <property type="entry name" value="GH18_1"/>
    <property type="match status" value="1"/>
</dbReference>
<dbReference type="Gene3D" id="3.10.50.10">
    <property type="match status" value="1"/>
</dbReference>
<dbReference type="FunFam" id="3.10.50.10:FF:000003">
    <property type="entry name" value="Class V chitinase CHIT5b"/>
    <property type="match status" value="1"/>
</dbReference>